<evidence type="ECO:0000313" key="3">
    <source>
        <dbReference type="Proteomes" id="UP001497457"/>
    </source>
</evidence>
<feature type="region of interest" description="Disordered" evidence="1">
    <location>
        <begin position="1"/>
        <end position="50"/>
    </location>
</feature>
<gene>
    <name evidence="2" type="ORF">URODEC1_LOCUS90250</name>
</gene>
<organism evidence="2 3">
    <name type="scientific">Urochloa decumbens</name>
    <dbReference type="NCBI Taxonomy" id="240449"/>
    <lineage>
        <taxon>Eukaryota</taxon>
        <taxon>Viridiplantae</taxon>
        <taxon>Streptophyta</taxon>
        <taxon>Embryophyta</taxon>
        <taxon>Tracheophyta</taxon>
        <taxon>Spermatophyta</taxon>
        <taxon>Magnoliopsida</taxon>
        <taxon>Liliopsida</taxon>
        <taxon>Poales</taxon>
        <taxon>Poaceae</taxon>
        <taxon>PACMAD clade</taxon>
        <taxon>Panicoideae</taxon>
        <taxon>Panicodae</taxon>
        <taxon>Paniceae</taxon>
        <taxon>Melinidinae</taxon>
        <taxon>Urochloa</taxon>
    </lineage>
</organism>
<dbReference type="AlphaFoldDB" id="A0ABC9DZK0"/>
<proteinExistence type="predicted"/>
<feature type="compositionally biased region" description="Basic residues" evidence="1">
    <location>
        <begin position="26"/>
        <end position="44"/>
    </location>
</feature>
<reference evidence="2" key="1">
    <citation type="submission" date="2024-10" db="EMBL/GenBank/DDBJ databases">
        <authorList>
            <person name="Ryan C."/>
        </authorList>
    </citation>
    <scope>NUCLEOTIDE SEQUENCE [LARGE SCALE GENOMIC DNA]</scope>
</reference>
<dbReference type="EMBL" id="OZ075145">
    <property type="protein sequence ID" value="CAL5048098.1"/>
    <property type="molecule type" value="Genomic_DNA"/>
</dbReference>
<sequence>MAAAGSAAADKENAAPSTSTAAAGVPRRHGYGVRSCGVKKRPSRARLAGPRVPLRDITNLVAGTSAVAGPDSPLGLDASTAAAAGLAKPDVAAVPAAATTQDGAAGGAVAAKKAAAAPRYSLRKGFR</sequence>
<keyword evidence="3" id="KW-1185">Reference proteome</keyword>
<evidence type="ECO:0000313" key="2">
    <source>
        <dbReference type="EMBL" id="CAL5048098.1"/>
    </source>
</evidence>
<evidence type="ECO:0000256" key="1">
    <source>
        <dbReference type="SAM" id="MobiDB-lite"/>
    </source>
</evidence>
<dbReference type="Proteomes" id="UP001497457">
    <property type="component" value="Chromosome 35b"/>
</dbReference>
<protein>
    <submittedName>
        <fullName evidence="2">Uncharacterized protein</fullName>
    </submittedName>
</protein>
<name>A0ABC9DZK0_9POAL</name>
<accession>A0ABC9DZK0</accession>